<dbReference type="Gene3D" id="3.30.565.40">
    <property type="entry name" value="Fervidobacterium nodosum Rt17-B1 like"/>
    <property type="match status" value="1"/>
</dbReference>
<comment type="caution">
    <text evidence="2">The sequence shown here is derived from an EMBL/GenBank/DDBJ whole genome shotgun (WGS) entry which is preliminary data.</text>
</comment>
<dbReference type="InterPro" id="IPR021729">
    <property type="entry name" value="DUF3298"/>
</dbReference>
<dbReference type="Gene3D" id="3.90.640.20">
    <property type="entry name" value="Heat-shock cognate protein, ATPase"/>
    <property type="match status" value="1"/>
</dbReference>
<dbReference type="EMBL" id="AMCI01005783">
    <property type="protein sequence ID" value="EJW95479.1"/>
    <property type="molecule type" value="Genomic_DNA"/>
</dbReference>
<evidence type="ECO:0000259" key="1">
    <source>
        <dbReference type="Pfam" id="PF11738"/>
    </source>
</evidence>
<proteinExistence type="predicted"/>
<organism evidence="2">
    <name type="scientific">gut metagenome</name>
    <dbReference type="NCBI Taxonomy" id="749906"/>
    <lineage>
        <taxon>unclassified sequences</taxon>
        <taxon>metagenomes</taxon>
        <taxon>organismal metagenomes</taxon>
    </lineage>
</organism>
<reference evidence="2" key="1">
    <citation type="journal article" date="2012" name="PLoS ONE">
        <title>Gene sets for utilization of primary and secondary nutrition supplies in the distal gut of endangered iberian lynx.</title>
        <authorList>
            <person name="Alcaide M."/>
            <person name="Messina E."/>
            <person name="Richter M."/>
            <person name="Bargiela R."/>
            <person name="Peplies J."/>
            <person name="Huws S.A."/>
            <person name="Newbold C.J."/>
            <person name="Golyshin P.N."/>
            <person name="Simon M.A."/>
            <person name="Lopez G."/>
            <person name="Yakimov M.M."/>
            <person name="Ferrer M."/>
        </authorList>
    </citation>
    <scope>NUCLEOTIDE SEQUENCE</scope>
</reference>
<sequence length="280" mass="31422">MASCFLNSSCDGPKQMDRTATQQIEVEEQARLEDATASSPACKMKIDFSYLTAGVPDAAGQVDSIARIINQTVQERVLGKAFASLTPTAAVDSFKQAYIDHYRREVNEFYLEDRKNGVSDENLPSWYNYEYGLTSSFEPGKEGILNYQAETFEYTGGAHPNSWGQWFNFDLATGQILTLKDVFLGGSDRPLCELLLQELITEMSERLEDPELKTLEGLQEAGVLNSTPMYVSDNFLLAKDHVAFLYNKYDIAPYAVGSITLSLSYEAIEKYLKKETQQKQ</sequence>
<gene>
    <name evidence="2" type="ORF">EVA_16417</name>
</gene>
<name>J9G7P0_9ZZZZ</name>
<dbReference type="AlphaFoldDB" id="J9G7P0"/>
<accession>J9G7P0</accession>
<feature type="domain" description="DUF3298" evidence="1">
    <location>
        <begin position="195"/>
        <end position="266"/>
    </location>
</feature>
<dbReference type="InterPro" id="IPR037126">
    <property type="entry name" value="PdaC/RsiV-like_sf"/>
</dbReference>
<protein>
    <recommendedName>
        <fullName evidence="1">DUF3298 domain-containing protein</fullName>
    </recommendedName>
</protein>
<evidence type="ECO:0000313" key="2">
    <source>
        <dbReference type="EMBL" id="EJW95479.1"/>
    </source>
</evidence>
<dbReference type="Pfam" id="PF11738">
    <property type="entry name" value="DUF3298"/>
    <property type="match status" value="1"/>
</dbReference>